<name>A0A2V0NYC1_9CHLO</name>
<evidence type="ECO:0000313" key="3">
    <source>
        <dbReference type="Proteomes" id="UP000247498"/>
    </source>
</evidence>
<comment type="caution">
    <text evidence="2">The sequence shown here is derived from an EMBL/GenBank/DDBJ whole genome shotgun (WGS) entry which is preliminary data.</text>
</comment>
<gene>
    <name evidence="2" type="ORF">Rsub_05245</name>
</gene>
<dbReference type="PANTHER" id="PTHR35100:SF1">
    <property type="entry name" value="F15H11.13 PROTEIN"/>
    <property type="match status" value="1"/>
</dbReference>
<proteinExistence type="predicted"/>
<reference evidence="2 3" key="1">
    <citation type="journal article" date="2018" name="Sci. Rep.">
        <title>Raphidocelis subcapitata (=Pseudokirchneriella subcapitata) provides an insight into genome evolution and environmental adaptations in the Sphaeropleales.</title>
        <authorList>
            <person name="Suzuki S."/>
            <person name="Yamaguchi H."/>
            <person name="Nakajima N."/>
            <person name="Kawachi M."/>
        </authorList>
    </citation>
    <scope>NUCLEOTIDE SEQUENCE [LARGE SCALE GENOMIC DNA]</scope>
    <source>
        <strain evidence="2 3">NIES-35</strain>
    </source>
</reference>
<dbReference type="AlphaFoldDB" id="A0A2V0NYC1"/>
<organism evidence="2 3">
    <name type="scientific">Raphidocelis subcapitata</name>
    <dbReference type="NCBI Taxonomy" id="307507"/>
    <lineage>
        <taxon>Eukaryota</taxon>
        <taxon>Viridiplantae</taxon>
        <taxon>Chlorophyta</taxon>
        <taxon>core chlorophytes</taxon>
        <taxon>Chlorophyceae</taxon>
        <taxon>CS clade</taxon>
        <taxon>Sphaeropleales</taxon>
        <taxon>Selenastraceae</taxon>
        <taxon>Raphidocelis</taxon>
    </lineage>
</organism>
<evidence type="ECO:0000313" key="2">
    <source>
        <dbReference type="EMBL" id="GBF92631.1"/>
    </source>
</evidence>
<dbReference type="STRING" id="307507.A0A2V0NYC1"/>
<feature type="compositionally biased region" description="Low complexity" evidence="1">
    <location>
        <begin position="93"/>
        <end position="105"/>
    </location>
</feature>
<dbReference type="EMBL" id="BDRX01000033">
    <property type="protein sequence ID" value="GBF92631.1"/>
    <property type="molecule type" value="Genomic_DNA"/>
</dbReference>
<keyword evidence="3" id="KW-1185">Reference proteome</keyword>
<dbReference type="Proteomes" id="UP000247498">
    <property type="component" value="Unassembled WGS sequence"/>
</dbReference>
<accession>A0A2V0NYC1</accession>
<protein>
    <submittedName>
        <fullName evidence="2">Uncharacterized protein</fullName>
    </submittedName>
</protein>
<dbReference type="InParanoid" id="A0A2V0NYC1"/>
<evidence type="ECO:0000256" key="1">
    <source>
        <dbReference type="SAM" id="MobiDB-lite"/>
    </source>
</evidence>
<dbReference type="OrthoDB" id="534610at2759"/>
<sequence>MEAGPARLLALANVSQLQAEPCGPPTAGALAAALERHGPFPPFHRRLLRFVLGGLPRRGAHEQQQQQQDDQLCELAVERQQQRKRRRSRDGDAAPQQLLPPGAGAAAAAAGSSLAGDSLCGSSDDGTDVLGMSPFASCVDLQAYRAVLQQQRAAREAESAAAAAAAAPRRAGPLRAALAWLMRLARGAARHVSPQGEGSNDSTLGERLLNLATSVPFVLVGMHSLRSGTPSRRHFGASFVATGVIAALYHGTSGAARRVLRKADYWSIAYTSCVLRAASGLRAPAPLAVAAALITPLRPTLVTGANLAAIEARYLLSALRHSHLRAFFGAHLGVAVAGVGCFLLEDVLVLEMGLPPVAHALWHSLSAAALGLIGPLLSHCHAAEALLLLEGVQATVAAA</sequence>
<dbReference type="PANTHER" id="PTHR35100">
    <property type="entry name" value="FOLD PROTEIN"/>
    <property type="match status" value="1"/>
</dbReference>
<feature type="region of interest" description="Disordered" evidence="1">
    <location>
        <begin position="79"/>
        <end position="105"/>
    </location>
</feature>